<dbReference type="GO" id="GO:0006383">
    <property type="term" value="P:transcription by RNA polymerase III"/>
    <property type="evidence" value="ECO:0007669"/>
    <property type="project" value="InterPro"/>
</dbReference>
<accession>A0A8J5N5W4</accession>
<dbReference type="AlphaFoldDB" id="A0A8J5N5W4"/>
<evidence type="ECO:0000256" key="1">
    <source>
        <dbReference type="SAM" id="MobiDB-lite"/>
    </source>
</evidence>
<protein>
    <submittedName>
        <fullName evidence="3">General transcription factor 3C polypeptide 6-like</fullName>
    </submittedName>
</protein>
<evidence type="ECO:0000259" key="2">
    <source>
        <dbReference type="Pfam" id="PF10419"/>
    </source>
</evidence>
<organism evidence="3 4">
    <name type="scientific">Homarus americanus</name>
    <name type="common">American lobster</name>
    <dbReference type="NCBI Taxonomy" id="6706"/>
    <lineage>
        <taxon>Eukaryota</taxon>
        <taxon>Metazoa</taxon>
        <taxon>Ecdysozoa</taxon>
        <taxon>Arthropoda</taxon>
        <taxon>Crustacea</taxon>
        <taxon>Multicrustacea</taxon>
        <taxon>Malacostraca</taxon>
        <taxon>Eumalacostraca</taxon>
        <taxon>Eucarida</taxon>
        <taxon>Decapoda</taxon>
        <taxon>Pleocyemata</taxon>
        <taxon>Astacidea</taxon>
        <taxon>Nephropoidea</taxon>
        <taxon>Nephropidae</taxon>
        <taxon>Homarus</taxon>
    </lineage>
</organism>
<feature type="domain" description="Transcription factor TFIIIC triple barrel" evidence="2">
    <location>
        <begin position="9"/>
        <end position="108"/>
    </location>
</feature>
<proteinExistence type="predicted"/>
<comment type="caution">
    <text evidence="3">The sequence shown here is derived from an EMBL/GenBank/DDBJ whole genome shotgun (WGS) entry which is preliminary data.</text>
</comment>
<dbReference type="EMBL" id="JAHLQT010010116">
    <property type="protein sequence ID" value="KAG7173288.1"/>
    <property type="molecule type" value="Genomic_DNA"/>
</dbReference>
<evidence type="ECO:0000313" key="3">
    <source>
        <dbReference type="EMBL" id="KAG7173288.1"/>
    </source>
</evidence>
<feature type="compositionally biased region" description="Polar residues" evidence="1">
    <location>
        <begin position="177"/>
        <end position="194"/>
    </location>
</feature>
<dbReference type="GO" id="GO:0000127">
    <property type="term" value="C:transcription factor TFIIIC complex"/>
    <property type="evidence" value="ECO:0007669"/>
    <property type="project" value="TreeGrafter"/>
</dbReference>
<feature type="region of interest" description="Disordered" evidence="1">
    <location>
        <begin position="175"/>
        <end position="194"/>
    </location>
</feature>
<dbReference type="PANTHER" id="PTHR21860:SF2">
    <property type="entry name" value="GENERAL TRANSCRIPTION FACTOR 3C POLYPEPTIDE 6"/>
    <property type="match status" value="1"/>
</dbReference>
<gene>
    <name evidence="3" type="primary">Gtf3c6-L</name>
    <name evidence="3" type="ORF">Hamer_G014613</name>
</gene>
<dbReference type="InterPro" id="IPR019481">
    <property type="entry name" value="TFIIIC_triple_barrel"/>
</dbReference>
<dbReference type="Proteomes" id="UP000747542">
    <property type="component" value="Unassembled WGS sequence"/>
</dbReference>
<sequence length="194" mass="21401">MVESDSDYEEEETLVMVELHGVIDSEIFAQDSFEKFKILALDSVRPILQVENFMFSGEYEHTMGTAVFFEEEDKRVKKCDPVFCKKPSRMLKYVCKTNKKLTMKRVFISEKQAGDTGNLKTEHVDNGESLGEGASIIVSDASLTDDSHVNEEACMSDPLLLGDLSACNVDKAVPAGDSTSVDDPGNTENNEGAI</sequence>
<evidence type="ECO:0000313" key="4">
    <source>
        <dbReference type="Proteomes" id="UP000747542"/>
    </source>
</evidence>
<dbReference type="Pfam" id="PF10419">
    <property type="entry name" value="TFIIIC_sub6"/>
    <property type="match status" value="1"/>
</dbReference>
<dbReference type="PANTHER" id="PTHR21860">
    <property type="entry name" value="TRANSCRIPTION INITIATION FACTOR IIIC TFIIIC , POLYPEPTIDE 6-RELATED"/>
    <property type="match status" value="1"/>
</dbReference>
<keyword evidence="4" id="KW-1185">Reference proteome</keyword>
<reference evidence="3" key="1">
    <citation type="journal article" date="2021" name="Sci. Adv.">
        <title>The American lobster genome reveals insights on longevity, neural, and immune adaptations.</title>
        <authorList>
            <person name="Polinski J.M."/>
            <person name="Zimin A.V."/>
            <person name="Clark K.F."/>
            <person name="Kohn A.B."/>
            <person name="Sadowski N."/>
            <person name="Timp W."/>
            <person name="Ptitsyn A."/>
            <person name="Khanna P."/>
            <person name="Romanova D.Y."/>
            <person name="Williams P."/>
            <person name="Greenwood S.J."/>
            <person name="Moroz L.L."/>
            <person name="Walt D.R."/>
            <person name="Bodnar A.G."/>
        </authorList>
    </citation>
    <scope>NUCLEOTIDE SEQUENCE</scope>
    <source>
        <strain evidence="3">GMGI-L3</strain>
    </source>
</reference>
<dbReference type="InterPro" id="IPR042771">
    <property type="entry name" value="GTF3C6-like"/>
</dbReference>
<name>A0A8J5N5W4_HOMAM</name>
<dbReference type="OrthoDB" id="1877767at2759"/>